<evidence type="ECO:0000313" key="3">
    <source>
        <dbReference type="EMBL" id="KAF2891973.1"/>
    </source>
</evidence>
<keyword evidence="4" id="KW-1185">Reference proteome</keyword>
<dbReference type="Proteomes" id="UP000801492">
    <property type="component" value="Unassembled WGS sequence"/>
</dbReference>
<accession>A0A8K0GB61</accession>
<name>A0A8K0GB61_IGNLU</name>
<dbReference type="AlphaFoldDB" id="A0A8K0GB61"/>
<sequence>KRSTNYVPPPRGQGRATKIRPRSSGRISTPDHGQEHEKSVGWTAGRRREPRRPRRGPKRRASGSPSGIANATQVAAPTSIVEAKYCDLIEFIDNEMDPGKRLSKIATNALKQKIAQWALAQAELLGEIKQLTKNNEELKQQVTMLQTTPTAATAQLSYAKVAQAKTIVNLNRATDVTPKPNHHDQQSSSDRGS</sequence>
<organism evidence="3 4">
    <name type="scientific">Ignelater luminosus</name>
    <name type="common">Cucubano</name>
    <name type="synonym">Pyrophorus luminosus</name>
    <dbReference type="NCBI Taxonomy" id="2038154"/>
    <lineage>
        <taxon>Eukaryota</taxon>
        <taxon>Metazoa</taxon>
        <taxon>Ecdysozoa</taxon>
        <taxon>Arthropoda</taxon>
        <taxon>Hexapoda</taxon>
        <taxon>Insecta</taxon>
        <taxon>Pterygota</taxon>
        <taxon>Neoptera</taxon>
        <taxon>Endopterygota</taxon>
        <taxon>Coleoptera</taxon>
        <taxon>Polyphaga</taxon>
        <taxon>Elateriformia</taxon>
        <taxon>Elateroidea</taxon>
        <taxon>Elateridae</taxon>
        <taxon>Agrypninae</taxon>
        <taxon>Pyrophorini</taxon>
        <taxon>Ignelater</taxon>
    </lineage>
</organism>
<feature type="compositionally biased region" description="Basic residues" evidence="2">
    <location>
        <begin position="48"/>
        <end position="61"/>
    </location>
</feature>
<feature type="region of interest" description="Disordered" evidence="2">
    <location>
        <begin position="172"/>
        <end position="193"/>
    </location>
</feature>
<feature type="non-terminal residue" evidence="3">
    <location>
        <position position="193"/>
    </location>
</feature>
<proteinExistence type="predicted"/>
<feature type="coiled-coil region" evidence="1">
    <location>
        <begin position="121"/>
        <end position="148"/>
    </location>
</feature>
<comment type="caution">
    <text evidence="3">The sequence shown here is derived from an EMBL/GenBank/DDBJ whole genome shotgun (WGS) entry which is preliminary data.</text>
</comment>
<evidence type="ECO:0000256" key="2">
    <source>
        <dbReference type="SAM" id="MobiDB-lite"/>
    </source>
</evidence>
<protein>
    <submittedName>
        <fullName evidence="3">Uncharacterized protein</fullName>
    </submittedName>
</protein>
<feature type="region of interest" description="Disordered" evidence="2">
    <location>
        <begin position="1"/>
        <end position="71"/>
    </location>
</feature>
<reference evidence="3" key="1">
    <citation type="submission" date="2019-08" db="EMBL/GenBank/DDBJ databases">
        <title>The genome of the North American firefly Photinus pyralis.</title>
        <authorList>
            <consortium name="Photinus pyralis genome working group"/>
            <person name="Fallon T.R."/>
            <person name="Sander Lower S.E."/>
            <person name="Weng J.-K."/>
        </authorList>
    </citation>
    <scope>NUCLEOTIDE SEQUENCE</scope>
    <source>
        <strain evidence="3">TRF0915ILg1</strain>
        <tissue evidence="3">Whole body</tissue>
    </source>
</reference>
<evidence type="ECO:0000313" key="4">
    <source>
        <dbReference type="Proteomes" id="UP000801492"/>
    </source>
</evidence>
<evidence type="ECO:0000256" key="1">
    <source>
        <dbReference type="SAM" id="Coils"/>
    </source>
</evidence>
<gene>
    <name evidence="3" type="ORF">ILUMI_14201</name>
</gene>
<dbReference type="OrthoDB" id="6775559at2759"/>
<dbReference type="EMBL" id="VTPC01017479">
    <property type="protein sequence ID" value="KAF2891973.1"/>
    <property type="molecule type" value="Genomic_DNA"/>
</dbReference>
<keyword evidence="1" id="KW-0175">Coiled coil</keyword>